<proteinExistence type="predicted"/>
<sequence>MAKNKKRKGASIKAPAISPKKYIQTKARQLPIYACYINQDWESSKLAQIVVARKHTNGNLTFAAYLTDLLGLGVKDTMFNYNQPIFAFDELIKGMGEDMIICDYAMAHNLIYGAADFAYGYAIKSHKDWDLTQYLLEEDTEAIPLIEFEFGIDGKPVFLPGNEEDDHADYWDDEEEFDEEDLINEAQKLMFKTIDLAYGKSFPKGKDDFEQLIKNAHEQLTITEEPIYEPNAEMADSIESIYNKLRELTESGSIDGISNFQKHISEKITQYPENPIFHNYLANSYFLIRDVKKGTQLFEQCVIDFPDYLLGRLFLAFQLIQNKKYSRAWEILEGKYQLQELMPSRKIFHIQEVYFFYAVVSLCIFFRENDFEKALPYYDLILSNEEDSMNWFSVETAVETLSRAKVDALEKKYGKDLPEIVEQLGVLQI</sequence>
<reference evidence="1 2" key="1">
    <citation type="submission" date="2018-08" db="EMBL/GenBank/DDBJ databases">
        <title>Genomic Encyclopedia of Archaeal and Bacterial Type Strains, Phase II (KMG-II): from individual species to whole genera.</title>
        <authorList>
            <person name="Goeker M."/>
        </authorList>
    </citation>
    <scope>NUCLEOTIDE SEQUENCE [LARGE SCALE GENOMIC DNA]</scope>
    <source>
        <strain evidence="1 2">DSM 15986</strain>
    </source>
</reference>
<organism evidence="1 2">
    <name type="scientific">Algoriphagus antarcticus</name>
    <dbReference type="NCBI Taxonomy" id="238540"/>
    <lineage>
        <taxon>Bacteria</taxon>
        <taxon>Pseudomonadati</taxon>
        <taxon>Bacteroidota</taxon>
        <taxon>Cytophagia</taxon>
        <taxon>Cytophagales</taxon>
        <taxon>Cyclobacteriaceae</taxon>
        <taxon>Algoriphagus</taxon>
    </lineage>
</organism>
<accession>A0A3E0DWY3</accession>
<dbReference type="Gene3D" id="1.25.40.10">
    <property type="entry name" value="Tetratricopeptide repeat domain"/>
    <property type="match status" value="1"/>
</dbReference>
<dbReference type="InterPro" id="IPR011990">
    <property type="entry name" value="TPR-like_helical_dom_sf"/>
</dbReference>
<dbReference type="AlphaFoldDB" id="A0A3E0DWY3"/>
<protein>
    <recommendedName>
        <fullName evidence="3">Tetratricopeptide repeat protein</fullName>
    </recommendedName>
</protein>
<evidence type="ECO:0000313" key="2">
    <source>
        <dbReference type="Proteomes" id="UP000256405"/>
    </source>
</evidence>
<dbReference type="OrthoDB" id="622109at2"/>
<dbReference type="SUPFAM" id="SSF48452">
    <property type="entry name" value="TPR-like"/>
    <property type="match status" value="1"/>
</dbReference>
<name>A0A3E0DWY3_9BACT</name>
<comment type="caution">
    <text evidence="1">The sequence shown here is derived from an EMBL/GenBank/DDBJ whole genome shotgun (WGS) entry which is preliminary data.</text>
</comment>
<dbReference type="EMBL" id="QUNF01000009">
    <property type="protein sequence ID" value="REG88503.1"/>
    <property type="molecule type" value="Genomic_DNA"/>
</dbReference>
<evidence type="ECO:0008006" key="3">
    <source>
        <dbReference type="Google" id="ProtNLM"/>
    </source>
</evidence>
<evidence type="ECO:0000313" key="1">
    <source>
        <dbReference type="EMBL" id="REG88503.1"/>
    </source>
</evidence>
<gene>
    <name evidence="1" type="ORF">C8N25_109118</name>
</gene>
<keyword evidence="2" id="KW-1185">Reference proteome</keyword>
<dbReference type="RefSeq" id="WP_086540092.1">
    <property type="nucleotide sequence ID" value="NZ_MSSW01000007.1"/>
</dbReference>
<dbReference type="Proteomes" id="UP000256405">
    <property type="component" value="Unassembled WGS sequence"/>
</dbReference>